<keyword evidence="3" id="KW-1185">Reference proteome</keyword>
<feature type="compositionally biased region" description="Basic and acidic residues" evidence="1">
    <location>
        <begin position="370"/>
        <end position="379"/>
    </location>
</feature>
<reference evidence="2 3" key="1">
    <citation type="submission" date="2018-06" db="EMBL/GenBank/DDBJ databases">
        <title>Comparative genomics reveals the genomic features of Rhizophagus irregularis, R. cerebriforme, R. diaphanum and Gigaspora rosea, and their symbiotic lifestyle signature.</title>
        <authorList>
            <person name="Morin E."/>
            <person name="San Clemente H."/>
            <person name="Chen E.C.H."/>
            <person name="De La Providencia I."/>
            <person name="Hainaut M."/>
            <person name="Kuo A."/>
            <person name="Kohler A."/>
            <person name="Murat C."/>
            <person name="Tang N."/>
            <person name="Roy S."/>
            <person name="Loubradou J."/>
            <person name="Henrissat B."/>
            <person name="Grigoriev I.V."/>
            <person name="Corradi N."/>
            <person name="Roux C."/>
            <person name="Martin F.M."/>
        </authorList>
    </citation>
    <scope>NUCLEOTIDE SEQUENCE [LARGE SCALE GENOMIC DNA]</scope>
    <source>
        <strain evidence="2 3">DAOM 194757</strain>
    </source>
</reference>
<protein>
    <submittedName>
        <fullName evidence="2">Uncharacterized protein</fullName>
    </submittedName>
</protein>
<proteinExistence type="predicted"/>
<evidence type="ECO:0000256" key="1">
    <source>
        <dbReference type="SAM" id="MobiDB-lite"/>
    </source>
</evidence>
<dbReference type="Proteomes" id="UP000266673">
    <property type="component" value="Unassembled WGS sequence"/>
</dbReference>
<dbReference type="EMBL" id="QKWP01000212">
    <property type="protein sequence ID" value="RIB24539.1"/>
    <property type="molecule type" value="Genomic_DNA"/>
</dbReference>
<dbReference type="OrthoDB" id="2447043at2759"/>
<evidence type="ECO:0000313" key="2">
    <source>
        <dbReference type="EMBL" id="RIB24539.1"/>
    </source>
</evidence>
<comment type="caution">
    <text evidence="2">The sequence shown here is derived from an EMBL/GenBank/DDBJ whole genome shotgun (WGS) entry which is preliminary data.</text>
</comment>
<evidence type="ECO:0000313" key="3">
    <source>
        <dbReference type="Proteomes" id="UP000266673"/>
    </source>
</evidence>
<name>A0A397VU84_9GLOM</name>
<accession>A0A397VU84</accession>
<gene>
    <name evidence="2" type="ORF">C2G38_2168271</name>
</gene>
<dbReference type="STRING" id="44941.A0A397VU84"/>
<dbReference type="AlphaFoldDB" id="A0A397VU84"/>
<feature type="compositionally biased region" description="Basic and acidic residues" evidence="1">
    <location>
        <begin position="353"/>
        <end position="363"/>
    </location>
</feature>
<organism evidence="2 3">
    <name type="scientific">Gigaspora rosea</name>
    <dbReference type="NCBI Taxonomy" id="44941"/>
    <lineage>
        <taxon>Eukaryota</taxon>
        <taxon>Fungi</taxon>
        <taxon>Fungi incertae sedis</taxon>
        <taxon>Mucoromycota</taxon>
        <taxon>Glomeromycotina</taxon>
        <taxon>Glomeromycetes</taxon>
        <taxon>Diversisporales</taxon>
        <taxon>Gigasporaceae</taxon>
        <taxon>Gigaspora</taxon>
    </lineage>
</organism>
<feature type="region of interest" description="Disordered" evidence="1">
    <location>
        <begin position="353"/>
        <end position="379"/>
    </location>
</feature>
<sequence length="379" mass="44479">MLNPTGDVTRRLKSNLYNNQAQNTILSFENILIQESITSLFLQRLLINQDEVLIQFFNSERINKSTLTKLRDQYHLTLKETQSPNHWNKYRISEIAANMVYELIDSQTFRNIFENVVRNRGENVSMENLIKIIIPLVNKEYEKFAQQYKTENWETLKCSIQTMKHMTRFPTYVERLQQLIEVVLMFKVLCTKGGWLSTMLMILENEYLWLGVLNAEYNIKNLINSVDDQSDERLIQEEAMSSLIQVHQVLVPVIKSDETLTVKRLLRKLALIVETNPKLGQKIELCNCNRKVLKNLVKNITEITQERISNFVKKGSLLLNEDLIKMLKESDKMEDLLDELNVALEECSDKPSIRNIKPVDKPPRPRRGRDRNFGHNFDY</sequence>